<organism evidence="2 3">
    <name type="scientific">Microbacterium aquimaris</name>
    <dbReference type="NCBI Taxonomy" id="459816"/>
    <lineage>
        <taxon>Bacteria</taxon>
        <taxon>Bacillati</taxon>
        <taxon>Actinomycetota</taxon>
        <taxon>Actinomycetes</taxon>
        <taxon>Micrococcales</taxon>
        <taxon>Microbacteriaceae</taxon>
        <taxon>Microbacterium</taxon>
    </lineage>
</organism>
<dbReference type="RefSeq" id="WP_194423954.1">
    <property type="nucleotide sequence ID" value="NZ_BAAAPT010000001.1"/>
</dbReference>
<gene>
    <name evidence="2" type="ORF">R2Q92_05695</name>
</gene>
<keyword evidence="1" id="KW-0812">Transmembrane</keyword>
<keyword evidence="3" id="KW-1185">Reference proteome</keyword>
<comment type="caution">
    <text evidence="2">The sequence shown here is derived from an EMBL/GenBank/DDBJ whole genome shotgun (WGS) entry which is preliminary data.</text>
</comment>
<reference evidence="2 3" key="1">
    <citation type="submission" date="2023-10" db="EMBL/GenBank/DDBJ databases">
        <title>Microbacterium xanthum sp. nov., isolated from seaweed.</title>
        <authorList>
            <person name="Lee S.D."/>
        </authorList>
    </citation>
    <scope>NUCLEOTIDE SEQUENCE [LARGE SCALE GENOMIC DNA]</scope>
    <source>
        <strain evidence="2 3">KCTC 19124</strain>
    </source>
</reference>
<feature type="transmembrane region" description="Helical" evidence="1">
    <location>
        <begin position="6"/>
        <end position="26"/>
    </location>
</feature>
<evidence type="ECO:0000256" key="1">
    <source>
        <dbReference type="SAM" id="Phobius"/>
    </source>
</evidence>
<accession>A0ABU5N5F8</accession>
<proteinExistence type="predicted"/>
<protein>
    <submittedName>
        <fullName evidence="2">Uncharacterized protein</fullName>
    </submittedName>
</protein>
<dbReference type="Proteomes" id="UP001291912">
    <property type="component" value="Unassembled WGS sequence"/>
</dbReference>
<name>A0ABU5N5F8_9MICO</name>
<evidence type="ECO:0000313" key="2">
    <source>
        <dbReference type="EMBL" id="MDZ8161324.1"/>
    </source>
</evidence>
<dbReference type="EMBL" id="JAWJYN010000001">
    <property type="protein sequence ID" value="MDZ8161324.1"/>
    <property type="molecule type" value="Genomic_DNA"/>
</dbReference>
<keyword evidence="1" id="KW-0472">Membrane</keyword>
<evidence type="ECO:0000313" key="3">
    <source>
        <dbReference type="Proteomes" id="UP001291912"/>
    </source>
</evidence>
<sequence length="45" mass="5038">MEFAWEAAVVIAAVAALGVVTVRETLRDGYRARVTRTIYDTRNPQ</sequence>
<keyword evidence="1" id="KW-1133">Transmembrane helix</keyword>